<evidence type="ECO:0000259" key="13">
    <source>
        <dbReference type="Pfam" id="PF02781"/>
    </source>
</evidence>
<evidence type="ECO:0000256" key="3">
    <source>
        <dbReference type="ARBA" id="ARBA00009975"/>
    </source>
</evidence>
<evidence type="ECO:0000313" key="15">
    <source>
        <dbReference type="Proteomes" id="UP000276776"/>
    </source>
</evidence>
<dbReference type="Gene3D" id="3.40.50.720">
    <property type="entry name" value="NAD(P)-binding Rossmann-like Domain"/>
    <property type="match status" value="1"/>
</dbReference>
<accession>A0A0N5D2A6</accession>
<gene>
    <name evidence="14" type="ORF">TCLT_LOCUS6997</name>
</gene>
<keyword evidence="9 11" id="KW-0119">Carbohydrate metabolism</keyword>
<dbReference type="SUPFAM" id="SSF51735">
    <property type="entry name" value="NAD(P)-binding Rossmann-fold domains"/>
    <property type="match status" value="1"/>
</dbReference>
<dbReference type="GO" id="GO:0005829">
    <property type="term" value="C:cytosol"/>
    <property type="evidence" value="ECO:0007669"/>
    <property type="project" value="TreeGrafter"/>
</dbReference>
<evidence type="ECO:0000256" key="6">
    <source>
        <dbReference type="ARBA" id="ARBA00022526"/>
    </source>
</evidence>
<dbReference type="GO" id="GO:0050661">
    <property type="term" value="F:NADP binding"/>
    <property type="evidence" value="ECO:0007669"/>
    <property type="project" value="InterPro"/>
</dbReference>
<reference evidence="14 15" key="2">
    <citation type="submission" date="2018-11" db="EMBL/GenBank/DDBJ databases">
        <authorList>
            <consortium name="Pathogen Informatics"/>
        </authorList>
    </citation>
    <scope>NUCLEOTIDE SEQUENCE [LARGE SCALE GENOMIC DNA]</scope>
</reference>
<dbReference type="SUPFAM" id="SSF55347">
    <property type="entry name" value="Glyceraldehyde-3-phosphate dehydrogenase-like, C-terminal domain"/>
    <property type="match status" value="1"/>
</dbReference>
<evidence type="ECO:0000313" key="14">
    <source>
        <dbReference type="EMBL" id="VDN04412.1"/>
    </source>
</evidence>
<reference evidence="16" key="1">
    <citation type="submission" date="2017-02" db="UniProtKB">
        <authorList>
            <consortium name="WormBaseParasite"/>
        </authorList>
    </citation>
    <scope>IDENTIFICATION</scope>
</reference>
<dbReference type="HAMAP" id="MF_00966">
    <property type="entry name" value="G6PD"/>
    <property type="match status" value="1"/>
</dbReference>
<dbReference type="PRINTS" id="PR00079">
    <property type="entry name" value="G6PDHDRGNASE"/>
</dbReference>
<dbReference type="GO" id="GO:0004345">
    <property type="term" value="F:glucose-6-phosphate dehydrogenase activity"/>
    <property type="evidence" value="ECO:0007669"/>
    <property type="project" value="UniProtKB-EC"/>
</dbReference>
<protein>
    <recommendedName>
        <fullName evidence="5 11">Glucose-6-phosphate 1-dehydrogenase</fullName>
        <ecNumber evidence="4 11">1.1.1.49</ecNumber>
    </recommendedName>
</protein>
<dbReference type="GO" id="GO:0009051">
    <property type="term" value="P:pentose-phosphate shunt, oxidative branch"/>
    <property type="evidence" value="ECO:0007669"/>
    <property type="project" value="TreeGrafter"/>
</dbReference>
<evidence type="ECO:0000256" key="7">
    <source>
        <dbReference type="ARBA" id="ARBA00022857"/>
    </source>
</evidence>
<dbReference type="GO" id="GO:0006006">
    <property type="term" value="P:glucose metabolic process"/>
    <property type="evidence" value="ECO:0007669"/>
    <property type="project" value="UniProtKB-KW"/>
</dbReference>
<dbReference type="PANTHER" id="PTHR23429">
    <property type="entry name" value="GLUCOSE-6-PHOSPHATE 1-DEHYDROGENASE G6PD"/>
    <property type="match status" value="1"/>
</dbReference>
<dbReference type="PIRSF" id="PIRSF000110">
    <property type="entry name" value="G6PD"/>
    <property type="match status" value="1"/>
</dbReference>
<comment type="similarity">
    <text evidence="3 11">Belongs to the glucose-6-phosphate dehydrogenase family.</text>
</comment>
<dbReference type="WBParaSite" id="TCLT_0000700801-mRNA-1">
    <property type="protein sequence ID" value="TCLT_0000700801-mRNA-1"/>
    <property type="gene ID" value="TCLT_0000700801"/>
</dbReference>
<dbReference type="EC" id="1.1.1.49" evidence="4 11"/>
<feature type="domain" description="Glucose-6-phosphate dehydrogenase C-terminal" evidence="13">
    <location>
        <begin position="223"/>
        <end position="516"/>
    </location>
</feature>
<keyword evidence="8 11" id="KW-0560">Oxidoreductase</keyword>
<feature type="domain" description="Glucose-6-phosphate dehydrogenase NAD-binding" evidence="12">
    <location>
        <begin position="42"/>
        <end position="221"/>
    </location>
</feature>
<evidence type="ECO:0000256" key="5">
    <source>
        <dbReference type="ARBA" id="ARBA00020444"/>
    </source>
</evidence>
<dbReference type="NCBIfam" id="TIGR00871">
    <property type="entry name" value="zwf"/>
    <property type="match status" value="1"/>
</dbReference>
<evidence type="ECO:0000256" key="4">
    <source>
        <dbReference type="ARBA" id="ARBA00013019"/>
    </source>
</evidence>
<dbReference type="InterPro" id="IPR036291">
    <property type="entry name" value="NAD(P)-bd_dom_sf"/>
</dbReference>
<keyword evidence="15" id="KW-1185">Reference proteome</keyword>
<sequence length="532" mass="61316">MSHQDISVLRREDSISTPLSMELVSILKESMGTINGDPYVFVIFGASGDLARKKIYPTLWWLFRDSLLPYNISIIGYARSDLTMTSLKEKFIGQCKVLHLGEEEKFDKFISRCLYIRGSYSEPSGFIILQNTIKKIEESCDAAVNRLYYLALPPEVFESVTLQINKNCMDDGRSWTRIIIEKPFGADSESSAKLSLHLERLFREDQIYRIDHYLGKEMVQNLMILRFGNRIFNPSWNRDNIAAIVISFKENFGTRGRAGYFDKCGIIRDVMQNHLMQILTLVAMEKPVSLNAEDIRDEKVKVMKSIKPVHLKDMVLGQYIRNPEAINGEECYGYRDDTGVSEFSTTPTFALAVLKVDNERWDGVPFILRCGKALNECKAEVRVQFKEVAGDIYPKGQLKRTELVIRVQPNEAVYIKLMSKKPGMGFSVEETELDLTYGYRYKDVRLPDAYERLFLEVIMGSQIDFVRTDELEQSWRIFTPVLRQIEREKPEPIEYIFGSRGPKEADEMMAKHGFAFSGTYKWSSSSQRFVVQ</sequence>
<dbReference type="EMBL" id="UYYF01004465">
    <property type="protein sequence ID" value="VDN04412.1"/>
    <property type="molecule type" value="Genomic_DNA"/>
</dbReference>
<dbReference type="InterPro" id="IPR001282">
    <property type="entry name" value="G6P_DH"/>
</dbReference>
<dbReference type="Proteomes" id="UP000276776">
    <property type="component" value="Unassembled WGS sequence"/>
</dbReference>
<evidence type="ECO:0000256" key="11">
    <source>
        <dbReference type="RuleBase" id="RU362120"/>
    </source>
</evidence>
<dbReference type="PROSITE" id="PS00069">
    <property type="entry name" value="G6P_DEHYDROGENASE"/>
    <property type="match status" value="1"/>
</dbReference>
<evidence type="ECO:0000259" key="12">
    <source>
        <dbReference type="Pfam" id="PF00479"/>
    </source>
</evidence>
<name>A0A0N5D2A6_THECL</name>
<dbReference type="AlphaFoldDB" id="A0A0N5D2A6"/>
<proteinExistence type="inferred from homology"/>
<dbReference type="Gene3D" id="3.30.360.10">
    <property type="entry name" value="Dihydrodipicolinate Reductase, domain 2"/>
    <property type="match status" value="1"/>
</dbReference>
<dbReference type="OMA" id="ERAGYYE"/>
<dbReference type="Pfam" id="PF02781">
    <property type="entry name" value="G6PD_C"/>
    <property type="match status" value="1"/>
</dbReference>
<evidence type="ECO:0000256" key="8">
    <source>
        <dbReference type="ARBA" id="ARBA00023002"/>
    </source>
</evidence>
<dbReference type="InterPro" id="IPR019796">
    <property type="entry name" value="G6P_DH_AS"/>
</dbReference>
<evidence type="ECO:0000256" key="9">
    <source>
        <dbReference type="ARBA" id="ARBA00023277"/>
    </source>
</evidence>
<dbReference type="UniPathway" id="UPA00115">
    <property type="reaction ID" value="UER00408"/>
</dbReference>
<dbReference type="STRING" id="103827.A0A0N5D2A6"/>
<dbReference type="Pfam" id="PF00479">
    <property type="entry name" value="G6PD_N"/>
    <property type="match status" value="1"/>
</dbReference>
<comment type="pathway">
    <text evidence="2 11">Carbohydrate degradation; pentose phosphate pathway; D-ribulose 5-phosphate from D-glucose 6-phosphate (oxidative stage): step 1/3.</text>
</comment>
<evidence type="ECO:0000256" key="1">
    <source>
        <dbReference type="ARBA" id="ARBA00002914"/>
    </source>
</evidence>
<evidence type="ECO:0000256" key="2">
    <source>
        <dbReference type="ARBA" id="ARBA00004937"/>
    </source>
</evidence>
<dbReference type="InterPro" id="IPR022674">
    <property type="entry name" value="G6P_DH_NAD-bd"/>
</dbReference>
<keyword evidence="6 11" id="KW-0313">Glucose metabolism</keyword>
<comment type="function">
    <text evidence="1">Cytosolic glucose-6-phosphate dehydrogenase that catalyzes the first and rate-limiting step of the oxidative branch within the pentose phosphate pathway/shunt, an alternative route to glycolysis for the dissimilation of carbohydrates and a major source of reducing power and metabolic intermediates for fatty acid and nucleic acid biosynthetic processes.</text>
</comment>
<organism evidence="16">
    <name type="scientific">Thelazia callipaeda</name>
    <name type="common">Oriental eyeworm</name>
    <name type="synonym">Parasitic nematode</name>
    <dbReference type="NCBI Taxonomy" id="103827"/>
    <lineage>
        <taxon>Eukaryota</taxon>
        <taxon>Metazoa</taxon>
        <taxon>Ecdysozoa</taxon>
        <taxon>Nematoda</taxon>
        <taxon>Chromadorea</taxon>
        <taxon>Rhabditida</taxon>
        <taxon>Spirurina</taxon>
        <taxon>Spiruromorpha</taxon>
        <taxon>Thelazioidea</taxon>
        <taxon>Thelaziidae</taxon>
        <taxon>Thelazia</taxon>
    </lineage>
</organism>
<keyword evidence="7 11" id="KW-0521">NADP</keyword>
<comment type="catalytic activity">
    <reaction evidence="10">
        <text>D-glucose 6-phosphate + NADP(+) = 6-phospho-D-glucono-1,5-lactone + NADPH + H(+)</text>
        <dbReference type="Rhea" id="RHEA:15841"/>
        <dbReference type="ChEBI" id="CHEBI:15378"/>
        <dbReference type="ChEBI" id="CHEBI:57783"/>
        <dbReference type="ChEBI" id="CHEBI:57955"/>
        <dbReference type="ChEBI" id="CHEBI:58349"/>
        <dbReference type="ChEBI" id="CHEBI:61548"/>
        <dbReference type="EC" id="1.1.1.49"/>
    </reaction>
    <physiologicalReaction direction="left-to-right" evidence="10">
        <dbReference type="Rhea" id="RHEA:15842"/>
    </physiologicalReaction>
</comment>
<evidence type="ECO:0000256" key="10">
    <source>
        <dbReference type="ARBA" id="ARBA00047696"/>
    </source>
</evidence>
<comment type="function">
    <text evidence="11">Catalyzes the rate-limiting step of the oxidative pentose-phosphate pathway, which represents a route for the dissimilation of carbohydrates besides glycolysis.</text>
</comment>
<dbReference type="InterPro" id="IPR022675">
    <property type="entry name" value="G6P_DH_C"/>
</dbReference>
<dbReference type="PANTHER" id="PTHR23429:SF0">
    <property type="entry name" value="GLUCOSE-6-PHOSPHATE 1-DEHYDROGENASE"/>
    <property type="match status" value="1"/>
</dbReference>
<dbReference type="OrthoDB" id="60984at2759"/>
<evidence type="ECO:0000313" key="16">
    <source>
        <dbReference type="WBParaSite" id="TCLT_0000700801-mRNA-1"/>
    </source>
</evidence>